<dbReference type="EMBL" id="LHQQ01000188">
    <property type="protein sequence ID" value="KOS39796.1"/>
    <property type="molecule type" value="Genomic_DNA"/>
</dbReference>
<evidence type="ECO:0000313" key="2">
    <source>
        <dbReference type="EMBL" id="KOS39796.1"/>
    </source>
</evidence>
<keyword evidence="3" id="KW-1185">Reference proteome</keyword>
<evidence type="ECO:0000313" key="3">
    <source>
        <dbReference type="Proteomes" id="UP000037696"/>
    </source>
</evidence>
<organism evidence="2 3">
    <name type="scientific">Penicillium nordicum</name>
    <dbReference type="NCBI Taxonomy" id="229535"/>
    <lineage>
        <taxon>Eukaryota</taxon>
        <taxon>Fungi</taxon>
        <taxon>Dikarya</taxon>
        <taxon>Ascomycota</taxon>
        <taxon>Pezizomycotina</taxon>
        <taxon>Eurotiomycetes</taxon>
        <taxon>Eurotiomycetidae</taxon>
        <taxon>Eurotiales</taxon>
        <taxon>Aspergillaceae</taxon>
        <taxon>Penicillium</taxon>
    </lineage>
</organism>
<gene>
    <name evidence="2" type="ORF">ACN38_g9363</name>
</gene>
<feature type="transmembrane region" description="Helical" evidence="1">
    <location>
        <begin position="35"/>
        <end position="55"/>
    </location>
</feature>
<protein>
    <submittedName>
        <fullName evidence="2">Uncharacterized protein</fullName>
    </submittedName>
</protein>
<sequence length="75" mass="8543">MLVVCPRQNIQTFYASLIGFKSGKKVGCSIKKSRVSLVVCLGVLSYITIRSYSLLRRKKPYITIRIIKDSLYKSL</sequence>
<name>A0A0M8NUP8_9EURO</name>
<keyword evidence="1" id="KW-0812">Transmembrane</keyword>
<comment type="caution">
    <text evidence="2">The sequence shown here is derived from an EMBL/GenBank/DDBJ whole genome shotgun (WGS) entry which is preliminary data.</text>
</comment>
<keyword evidence="1" id="KW-0472">Membrane</keyword>
<proteinExistence type="predicted"/>
<evidence type="ECO:0000256" key="1">
    <source>
        <dbReference type="SAM" id="Phobius"/>
    </source>
</evidence>
<keyword evidence="1" id="KW-1133">Transmembrane helix</keyword>
<dbReference type="Proteomes" id="UP000037696">
    <property type="component" value="Unassembled WGS sequence"/>
</dbReference>
<dbReference type="AlphaFoldDB" id="A0A0M8NUP8"/>
<accession>A0A0M8NUP8</accession>
<reference evidence="2 3" key="1">
    <citation type="submission" date="2015-08" db="EMBL/GenBank/DDBJ databases">
        <title>Genome sequencing of Penicillium nordicum.</title>
        <authorList>
            <person name="Nguyen H.D."/>
            <person name="Seifert K.A."/>
        </authorList>
    </citation>
    <scope>NUCLEOTIDE SEQUENCE [LARGE SCALE GENOMIC DNA]</scope>
    <source>
        <strain evidence="2 3">DAOMC 185683</strain>
    </source>
</reference>